<gene>
    <name evidence="13" type="ORF">J3R30DRAFT_3682860</name>
</gene>
<dbReference type="PANTHER" id="PTHR10414">
    <property type="entry name" value="ETHANOLAMINEPHOSPHOTRANSFERASE"/>
    <property type="match status" value="1"/>
</dbReference>
<feature type="transmembrane region" description="Helical" evidence="12">
    <location>
        <begin position="85"/>
        <end position="104"/>
    </location>
</feature>
<comment type="pathway">
    <text evidence="8">Phospholipid metabolism; phosphatidylcholine biosynthesis; phosphatidylcholine from phosphocholine: step 2/2.</text>
</comment>
<dbReference type="AlphaFoldDB" id="A0A9W9DNC4"/>
<proteinExistence type="inferred from homology"/>
<organism evidence="13 14">
    <name type="scientific">Lentinula aciculospora</name>
    <dbReference type="NCBI Taxonomy" id="153920"/>
    <lineage>
        <taxon>Eukaryota</taxon>
        <taxon>Fungi</taxon>
        <taxon>Dikarya</taxon>
        <taxon>Basidiomycota</taxon>
        <taxon>Agaricomycotina</taxon>
        <taxon>Agaricomycetes</taxon>
        <taxon>Agaricomycetidae</taxon>
        <taxon>Agaricales</taxon>
        <taxon>Marasmiineae</taxon>
        <taxon>Omphalotaceae</taxon>
        <taxon>Lentinula</taxon>
    </lineage>
</organism>
<protein>
    <recommendedName>
        <fullName evidence="9">diacylglycerol cholinephosphotransferase</fullName>
        <ecNumber evidence="9">2.7.8.2</ecNumber>
    </recommendedName>
</protein>
<comment type="cofactor">
    <cofactor evidence="1">
        <name>Mg(2+)</name>
        <dbReference type="ChEBI" id="CHEBI:18420"/>
    </cofactor>
</comment>
<keyword evidence="14" id="KW-1185">Reference proteome</keyword>
<dbReference type="Proteomes" id="UP001150266">
    <property type="component" value="Unassembled WGS sequence"/>
</dbReference>
<dbReference type="FunFam" id="1.20.120.1760:FF:000012">
    <property type="entry name" value="sn-1,2-diacylglycerol cholinephosphotransferase"/>
    <property type="match status" value="1"/>
</dbReference>
<feature type="transmembrane region" description="Helical" evidence="12">
    <location>
        <begin position="340"/>
        <end position="361"/>
    </location>
</feature>
<keyword evidence="4 11" id="KW-0808">Transferase</keyword>
<feature type="transmembrane region" description="Helical" evidence="12">
    <location>
        <begin position="185"/>
        <end position="204"/>
    </location>
</feature>
<evidence type="ECO:0000256" key="6">
    <source>
        <dbReference type="ARBA" id="ARBA00022989"/>
    </source>
</evidence>
<dbReference type="PROSITE" id="PS00379">
    <property type="entry name" value="CDP_ALCOHOL_P_TRANSF"/>
    <property type="match status" value="1"/>
</dbReference>
<evidence type="ECO:0000256" key="5">
    <source>
        <dbReference type="ARBA" id="ARBA00022692"/>
    </source>
</evidence>
<dbReference type="InterPro" id="IPR014472">
    <property type="entry name" value="CHOPT"/>
</dbReference>
<sequence length="470" mass="53357">MKMSYLSDESLQNLKKYVYNGVDKSILSKHILNPFWAWFVTLWPLSIAPNTITLSGLSIVIFNFITLLYYDPSYLSEKGGVYTPRWIYLTWAIGLFLYQTFDAIDGKQARRTGMSGPLGQMFDHGCDALNTTLEAIIAAQALNLGRSWWTLASQVATLGNFYLTTWEEYHTGCLYLGVFSGPVEGILMIVAIYIITWIYGPSFWDTGILDFLHLSNISIISNTIPNIGLNVFFMLFGAGGLAFNIFSSYMNVRRAMRGSGKSTMKPLLLLLPFVFSAGIQVMWVGHPEFGMNNEKNNDYDEKNYYDNYNYNHDHNDHNHDHYNNNHNHKPEFTTILNSPLFIPFLCAWGFQFAHQVGRMILSHLTKSSSSFPFWDWLWVLSIVGAVDANLTWIVGIPPIIQSTPFFTALYIYTTLFVSFITYARFCVLVIKDVTEFMGVACFTVRKKDGEGRWRGGVGEGKGMEGKGKVD</sequence>
<dbReference type="InterPro" id="IPR000462">
    <property type="entry name" value="CDP-OH_P_trans"/>
</dbReference>
<dbReference type="Pfam" id="PF01066">
    <property type="entry name" value="CDP-OH_P_transf"/>
    <property type="match status" value="1"/>
</dbReference>
<evidence type="ECO:0000256" key="4">
    <source>
        <dbReference type="ARBA" id="ARBA00022679"/>
    </source>
</evidence>
<evidence type="ECO:0000256" key="12">
    <source>
        <dbReference type="SAM" id="Phobius"/>
    </source>
</evidence>
<accession>A0A9W9DNC4</accession>
<evidence type="ECO:0000256" key="8">
    <source>
        <dbReference type="ARBA" id="ARBA00037890"/>
    </source>
</evidence>
<reference evidence="13" key="1">
    <citation type="submission" date="2022-08" db="EMBL/GenBank/DDBJ databases">
        <title>A Global Phylogenomic Analysis of the Shiitake Genus Lentinula.</title>
        <authorList>
            <consortium name="DOE Joint Genome Institute"/>
            <person name="Sierra-Patev S."/>
            <person name="Min B."/>
            <person name="Naranjo-Ortiz M."/>
            <person name="Looney B."/>
            <person name="Konkel Z."/>
            <person name="Slot J.C."/>
            <person name="Sakamoto Y."/>
            <person name="Steenwyk J.L."/>
            <person name="Rokas A."/>
            <person name="Carro J."/>
            <person name="Camarero S."/>
            <person name="Ferreira P."/>
            <person name="Molpeceres G."/>
            <person name="Ruiz-Duenas F.J."/>
            <person name="Serrano A."/>
            <person name="Henrissat B."/>
            <person name="Drula E."/>
            <person name="Hughes K.W."/>
            <person name="Mata J.L."/>
            <person name="Ishikawa N.K."/>
            <person name="Vargas-Isla R."/>
            <person name="Ushijima S."/>
            <person name="Smith C.A."/>
            <person name="Ahrendt S."/>
            <person name="Andreopoulos W."/>
            <person name="He G."/>
            <person name="Labutti K."/>
            <person name="Lipzen A."/>
            <person name="Ng V."/>
            <person name="Riley R."/>
            <person name="Sandor L."/>
            <person name="Barry K."/>
            <person name="Martinez A.T."/>
            <person name="Xiao Y."/>
            <person name="Gibbons J.G."/>
            <person name="Terashima K."/>
            <person name="Grigoriev I.V."/>
            <person name="Hibbett D.S."/>
        </authorList>
    </citation>
    <scope>NUCLEOTIDE SEQUENCE</scope>
    <source>
        <strain evidence="13">JLM2183</strain>
    </source>
</reference>
<dbReference type="GO" id="GO:0016020">
    <property type="term" value="C:membrane"/>
    <property type="evidence" value="ECO:0007669"/>
    <property type="project" value="InterPro"/>
</dbReference>
<evidence type="ECO:0000256" key="10">
    <source>
        <dbReference type="ARBA" id="ARBA00051857"/>
    </source>
</evidence>
<keyword evidence="7 12" id="KW-0472">Membrane</keyword>
<dbReference type="Gene3D" id="1.20.120.1760">
    <property type="match status" value="1"/>
</dbReference>
<keyword evidence="5 12" id="KW-0812">Transmembrane</keyword>
<comment type="caution">
    <text evidence="13">The sequence shown here is derived from an EMBL/GenBank/DDBJ whole genome shotgun (WGS) entry which is preliminary data.</text>
</comment>
<evidence type="ECO:0000313" key="14">
    <source>
        <dbReference type="Proteomes" id="UP001150266"/>
    </source>
</evidence>
<evidence type="ECO:0000256" key="3">
    <source>
        <dbReference type="ARBA" id="ARBA00010441"/>
    </source>
</evidence>
<evidence type="ECO:0000256" key="11">
    <source>
        <dbReference type="RuleBase" id="RU003750"/>
    </source>
</evidence>
<feature type="transmembrane region" description="Helical" evidence="12">
    <location>
        <begin position="267"/>
        <end position="285"/>
    </location>
</feature>
<name>A0A9W9DNC4_9AGAR</name>
<feature type="transmembrane region" description="Helical" evidence="12">
    <location>
        <begin position="35"/>
        <end position="65"/>
    </location>
</feature>
<dbReference type="PANTHER" id="PTHR10414:SF37">
    <property type="entry name" value="BB IN A BOXCAR, ISOFORM C"/>
    <property type="match status" value="1"/>
</dbReference>
<evidence type="ECO:0000256" key="2">
    <source>
        <dbReference type="ARBA" id="ARBA00004127"/>
    </source>
</evidence>
<dbReference type="GO" id="GO:0004142">
    <property type="term" value="F:diacylglycerol cholinephosphotransferase activity"/>
    <property type="evidence" value="ECO:0007669"/>
    <property type="project" value="UniProtKB-EC"/>
</dbReference>
<dbReference type="GO" id="GO:0012505">
    <property type="term" value="C:endomembrane system"/>
    <property type="evidence" value="ECO:0007669"/>
    <property type="project" value="UniProtKB-SubCell"/>
</dbReference>
<dbReference type="InterPro" id="IPR048254">
    <property type="entry name" value="CDP_ALCOHOL_P_TRANSF_CS"/>
</dbReference>
<evidence type="ECO:0000313" key="13">
    <source>
        <dbReference type="EMBL" id="KAJ4478390.1"/>
    </source>
</evidence>
<evidence type="ECO:0000256" key="1">
    <source>
        <dbReference type="ARBA" id="ARBA00001946"/>
    </source>
</evidence>
<comment type="similarity">
    <text evidence="3 11">Belongs to the CDP-alcohol phosphatidyltransferase class-I family.</text>
</comment>
<keyword evidence="6 12" id="KW-1133">Transmembrane helix</keyword>
<comment type="catalytic activity">
    <reaction evidence="10">
        <text>CDP-N,N-dimethylethanolamine + a 1,2-diacyl-sn-glycerol = a 1,2-diacyl-sn-glycero-3-phospho-N,N-dimethylethanolamine + CMP + H(+)</text>
        <dbReference type="Rhea" id="RHEA:33775"/>
        <dbReference type="ChEBI" id="CHEBI:15378"/>
        <dbReference type="ChEBI" id="CHEBI:17815"/>
        <dbReference type="ChEBI" id="CHEBI:60377"/>
        <dbReference type="ChEBI" id="CHEBI:64572"/>
        <dbReference type="ChEBI" id="CHEBI:65117"/>
    </reaction>
    <physiologicalReaction direction="left-to-right" evidence="10">
        <dbReference type="Rhea" id="RHEA:33776"/>
    </physiologicalReaction>
</comment>
<feature type="transmembrane region" description="Helical" evidence="12">
    <location>
        <begin position="224"/>
        <end position="246"/>
    </location>
</feature>
<comment type="subcellular location">
    <subcellularLocation>
        <location evidence="2">Endomembrane system</location>
        <topology evidence="2">Multi-pass membrane protein</topology>
    </subcellularLocation>
</comment>
<dbReference type="EC" id="2.7.8.2" evidence="9"/>
<evidence type="ECO:0000256" key="9">
    <source>
        <dbReference type="ARBA" id="ARBA00038987"/>
    </source>
</evidence>
<dbReference type="InterPro" id="IPR043130">
    <property type="entry name" value="CDP-OH_PTrfase_TM_dom"/>
</dbReference>
<dbReference type="OrthoDB" id="196717at2759"/>
<evidence type="ECO:0000256" key="7">
    <source>
        <dbReference type="ARBA" id="ARBA00023136"/>
    </source>
</evidence>
<feature type="transmembrane region" description="Helical" evidence="12">
    <location>
        <begin position="409"/>
        <end position="430"/>
    </location>
</feature>
<feature type="transmembrane region" description="Helical" evidence="12">
    <location>
        <begin position="373"/>
        <end position="397"/>
    </location>
</feature>
<dbReference type="EMBL" id="JAOTPV010000009">
    <property type="protein sequence ID" value="KAJ4478390.1"/>
    <property type="molecule type" value="Genomic_DNA"/>
</dbReference>